<dbReference type="CDD" id="cd07302">
    <property type="entry name" value="CHD"/>
    <property type="match status" value="1"/>
</dbReference>
<dbReference type="GO" id="GO:0004016">
    <property type="term" value="F:adenylate cyclase activity"/>
    <property type="evidence" value="ECO:0007669"/>
    <property type="project" value="UniProtKB-ARBA"/>
</dbReference>
<dbReference type="Proteomes" id="UP000176288">
    <property type="component" value="Chromosome"/>
</dbReference>
<proteinExistence type="predicted"/>
<sequence length="350" mass="38767">MLEGSCAQNESKNHSASSDALQALRTQLLGDGEFLSQSELAARAGTSEADVVDFWRAMGFADVQPDAKIFTSADAEALETCRELIGSHIVDHDTMISLLRAFSYTSDRLALWQVETLVEDQVRRIGKSDLSARKEVLEHINEILPALERAANYAFRRHIYALLARMERDYVGRRISEPQPDRYPLRRSLGFVDMVAYTSTSATLSPSGLSTLIRRFEYLARDVITSRGARIVKTIGDAVLYIADDLETATEVVCALVEEFSAAKDLLPVRASLVEGYVVSRSGDVFGPPVNLASRLVDDAPQGAVCVDMSTAQSIIDSDWGKRFFLEELETQDMHGLGPVRRFMLKPRGK</sequence>
<keyword evidence="3" id="KW-1185">Reference proteome</keyword>
<feature type="domain" description="Guanylate cyclase" evidence="1">
    <location>
        <begin position="188"/>
        <end position="297"/>
    </location>
</feature>
<protein>
    <recommendedName>
        <fullName evidence="1">Guanylate cyclase domain-containing protein</fullName>
    </recommendedName>
</protein>
<dbReference type="Gene3D" id="3.30.70.1230">
    <property type="entry name" value="Nucleotide cyclase"/>
    <property type="match status" value="1"/>
</dbReference>
<dbReference type="GO" id="GO:0009190">
    <property type="term" value="P:cyclic nucleotide biosynthetic process"/>
    <property type="evidence" value="ECO:0007669"/>
    <property type="project" value="InterPro"/>
</dbReference>
<dbReference type="OrthoDB" id="310836at2"/>
<dbReference type="SUPFAM" id="SSF55073">
    <property type="entry name" value="Nucleotide cyclase"/>
    <property type="match status" value="1"/>
</dbReference>
<dbReference type="KEGG" id="avu:BK816_03250"/>
<name>A0A1D9MJE7_9ACTO</name>
<dbReference type="InterPro" id="IPR001054">
    <property type="entry name" value="A/G_cyclase"/>
</dbReference>
<dbReference type="AlphaFoldDB" id="A0A1D9MJE7"/>
<dbReference type="PROSITE" id="PS50125">
    <property type="entry name" value="GUANYLATE_CYCLASE_2"/>
    <property type="match status" value="1"/>
</dbReference>
<evidence type="ECO:0000313" key="3">
    <source>
        <dbReference type="Proteomes" id="UP000176288"/>
    </source>
</evidence>
<dbReference type="EMBL" id="CP017812">
    <property type="protein sequence ID" value="AOZ72427.1"/>
    <property type="molecule type" value="Genomic_DNA"/>
</dbReference>
<accession>A0A1D9MJE7</accession>
<evidence type="ECO:0000313" key="2">
    <source>
        <dbReference type="EMBL" id="AOZ72427.1"/>
    </source>
</evidence>
<dbReference type="Pfam" id="PF00211">
    <property type="entry name" value="Guanylate_cyc"/>
    <property type="match status" value="1"/>
</dbReference>
<dbReference type="GO" id="GO:0035556">
    <property type="term" value="P:intracellular signal transduction"/>
    <property type="evidence" value="ECO:0007669"/>
    <property type="project" value="InterPro"/>
</dbReference>
<dbReference type="InterPro" id="IPR029787">
    <property type="entry name" value="Nucleotide_cyclase"/>
</dbReference>
<organism evidence="2 3">
    <name type="scientific">Boudabousia tangfeifanii</name>
    <dbReference type="NCBI Taxonomy" id="1912795"/>
    <lineage>
        <taxon>Bacteria</taxon>
        <taxon>Bacillati</taxon>
        <taxon>Actinomycetota</taxon>
        <taxon>Actinomycetes</taxon>
        <taxon>Actinomycetales</taxon>
        <taxon>Actinomycetaceae</taxon>
        <taxon>Boudabousia</taxon>
    </lineage>
</organism>
<evidence type="ECO:0000259" key="1">
    <source>
        <dbReference type="PROSITE" id="PS50125"/>
    </source>
</evidence>
<dbReference type="RefSeq" id="WP_071163893.1">
    <property type="nucleotide sequence ID" value="NZ_CP017812.1"/>
</dbReference>
<gene>
    <name evidence="2" type="ORF">BK816_03250</name>
</gene>
<dbReference type="STRING" id="1912795.BK816_03250"/>
<reference evidence="2 3" key="1">
    <citation type="submission" date="2016-10" db="EMBL/GenBank/DDBJ databases">
        <title>Actinomyces aegypiusis sp. nov., isolated from the Aegypius monachus in Qinghai Tibet Plateau China.</title>
        <authorList>
            <person name="Wang Y."/>
        </authorList>
    </citation>
    <scope>NUCLEOTIDE SEQUENCE [LARGE SCALE GENOMIC DNA]</scope>
    <source>
        <strain evidence="2 3">VUL4_3</strain>
    </source>
</reference>